<comment type="caution">
    <text evidence="4">The sequence shown here is derived from an EMBL/GenBank/DDBJ whole genome shotgun (WGS) entry which is preliminary data.</text>
</comment>
<protein>
    <submittedName>
        <fullName evidence="4">Uncharacterized protein</fullName>
    </submittedName>
</protein>
<keyword evidence="2" id="KW-1133">Transmembrane helix</keyword>
<dbReference type="AlphaFoldDB" id="A0ABD6F341"/>
<feature type="compositionally biased region" description="Polar residues" evidence="1">
    <location>
        <begin position="125"/>
        <end position="144"/>
    </location>
</feature>
<accession>A0ABD6F341</accession>
<name>A0ABD6F341_9BILA</name>
<evidence type="ECO:0000256" key="2">
    <source>
        <dbReference type="SAM" id="Phobius"/>
    </source>
</evidence>
<keyword evidence="5" id="KW-1185">Reference proteome</keyword>
<proteinExistence type="predicted"/>
<keyword evidence="3" id="KW-0732">Signal</keyword>
<evidence type="ECO:0000313" key="5">
    <source>
        <dbReference type="Proteomes" id="UP001608902"/>
    </source>
</evidence>
<feature type="signal peptide" evidence="3">
    <location>
        <begin position="1"/>
        <end position="20"/>
    </location>
</feature>
<organism evidence="4 5">
    <name type="scientific">Gnathostoma spinigerum</name>
    <dbReference type="NCBI Taxonomy" id="75299"/>
    <lineage>
        <taxon>Eukaryota</taxon>
        <taxon>Metazoa</taxon>
        <taxon>Ecdysozoa</taxon>
        <taxon>Nematoda</taxon>
        <taxon>Chromadorea</taxon>
        <taxon>Rhabditida</taxon>
        <taxon>Spirurina</taxon>
        <taxon>Gnathostomatomorpha</taxon>
        <taxon>Gnathostomatoidea</taxon>
        <taxon>Gnathostomatidae</taxon>
        <taxon>Gnathostoma</taxon>
    </lineage>
</organism>
<feature type="region of interest" description="Disordered" evidence="1">
    <location>
        <begin position="117"/>
        <end position="144"/>
    </location>
</feature>
<gene>
    <name evidence="4" type="ORF">AB6A40_011530</name>
</gene>
<evidence type="ECO:0000256" key="1">
    <source>
        <dbReference type="SAM" id="MobiDB-lite"/>
    </source>
</evidence>
<dbReference type="EMBL" id="JBGFUD010021739">
    <property type="protein sequence ID" value="MFH4984821.1"/>
    <property type="molecule type" value="Genomic_DNA"/>
</dbReference>
<dbReference type="Proteomes" id="UP001608902">
    <property type="component" value="Unassembled WGS sequence"/>
</dbReference>
<sequence>MNLKQLSFLLLVYFQQTNVAQFQKEYGYSFYLAGLAVGVLLFAMLAGVLVTTIAFFPKINNEQNAIPENENESLWRDITMYPPRRAEGTEKWVKTETSADSYIPVFQQQTYIHPPRPGSCASDFPTPQTSPTAFQQETRSFLSY</sequence>
<evidence type="ECO:0000313" key="4">
    <source>
        <dbReference type="EMBL" id="MFH4984821.1"/>
    </source>
</evidence>
<feature type="chain" id="PRO_5044837793" evidence="3">
    <location>
        <begin position="21"/>
        <end position="144"/>
    </location>
</feature>
<keyword evidence="2" id="KW-0812">Transmembrane</keyword>
<reference evidence="4 5" key="1">
    <citation type="submission" date="2024-08" db="EMBL/GenBank/DDBJ databases">
        <title>Gnathostoma spinigerum genome.</title>
        <authorList>
            <person name="Gonzalez-Bertolin B."/>
            <person name="Monzon S."/>
            <person name="Zaballos A."/>
            <person name="Jimenez P."/>
            <person name="Dekumyoy P."/>
            <person name="Varona S."/>
            <person name="Cuesta I."/>
            <person name="Sumanam S."/>
            <person name="Adisakwattana P."/>
            <person name="Gasser R.B."/>
            <person name="Hernandez-Gonzalez A."/>
            <person name="Young N.D."/>
            <person name="Perteguer M.J."/>
        </authorList>
    </citation>
    <scope>NUCLEOTIDE SEQUENCE [LARGE SCALE GENOMIC DNA]</scope>
    <source>
        <strain evidence="4">AL3</strain>
        <tissue evidence="4">Liver</tissue>
    </source>
</reference>
<keyword evidence="2" id="KW-0472">Membrane</keyword>
<evidence type="ECO:0000256" key="3">
    <source>
        <dbReference type="SAM" id="SignalP"/>
    </source>
</evidence>
<feature type="transmembrane region" description="Helical" evidence="2">
    <location>
        <begin position="29"/>
        <end position="56"/>
    </location>
</feature>